<sequence>SAVLFVGAAVSTLLRRIGLEQQVHPEGPRTPMKANLF</sequence>
<protein>
    <submittedName>
        <fullName evidence="1">Uncharacterized protein</fullName>
    </submittedName>
</protein>
<dbReference type="AlphaFoldDB" id="X0YGP2"/>
<organism evidence="1">
    <name type="scientific">marine sediment metagenome</name>
    <dbReference type="NCBI Taxonomy" id="412755"/>
    <lineage>
        <taxon>unclassified sequences</taxon>
        <taxon>metagenomes</taxon>
        <taxon>ecological metagenomes</taxon>
    </lineage>
</organism>
<dbReference type="EMBL" id="BARS01048388">
    <property type="protein sequence ID" value="GAG35956.1"/>
    <property type="molecule type" value="Genomic_DNA"/>
</dbReference>
<proteinExistence type="predicted"/>
<evidence type="ECO:0000313" key="1">
    <source>
        <dbReference type="EMBL" id="GAG35956.1"/>
    </source>
</evidence>
<reference evidence="1" key="1">
    <citation type="journal article" date="2014" name="Front. Microbiol.">
        <title>High frequency of phylogenetically diverse reductive dehalogenase-homologous genes in deep subseafloor sedimentary metagenomes.</title>
        <authorList>
            <person name="Kawai M."/>
            <person name="Futagami T."/>
            <person name="Toyoda A."/>
            <person name="Takaki Y."/>
            <person name="Nishi S."/>
            <person name="Hori S."/>
            <person name="Arai W."/>
            <person name="Tsubouchi T."/>
            <person name="Morono Y."/>
            <person name="Uchiyama I."/>
            <person name="Ito T."/>
            <person name="Fujiyama A."/>
            <person name="Inagaki F."/>
            <person name="Takami H."/>
        </authorList>
    </citation>
    <scope>NUCLEOTIDE SEQUENCE</scope>
    <source>
        <strain evidence="1">Expedition CK06-06</strain>
    </source>
</reference>
<gene>
    <name evidence="1" type="ORF">S01H1_72534</name>
</gene>
<accession>X0YGP2</accession>
<feature type="non-terminal residue" evidence="1">
    <location>
        <position position="1"/>
    </location>
</feature>
<comment type="caution">
    <text evidence="1">The sequence shown here is derived from an EMBL/GenBank/DDBJ whole genome shotgun (WGS) entry which is preliminary data.</text>
</comment>
<name>X0YGP2_9ZZZZ</name>